<dbReference type="PANTHER" id="PTHR21562:SF122">
    <property type="entry name" value="PALMITOLEOYL-PROTEIN CARBOXYLESTERASE NOTUM"/>
    <property type="match status" value="1"/>
</dbReference>
<dbReference type="EMBL" id="BMAT01003857">
    <property type="protein sequence ID" value="GFR63606.1"/>
    <property type="molecule type" value="Genomic_DNA"/>
</dbReference>
<accession>A0AAV4ETX1</accession>
<keyword evidence="2" id="KW-0472">Membrane</keyword>
<reference evidence="3 4" key="1">
    <citation type="journal article" date="2021" name="Elife">
        <title>Chloroplast acquisition without the gene transfer in kleptoplastic sea slugs, Plakobranchus ocellatus.</title>
        <authorList>
            <person name="Maeda T."/>
            <person name="Takahashi S."/>
            <person name="Yoshida T."/>
            <person name="Shimamura S."/>
            <person name="Takaki Y."/>
            <person name="Nagai Y."/>
            <person name="Toyoda A."/>
            <person name="Suzuki Y."/>
            <person name="Arimoto A."/>
            <person name="Ishii H."/>
            <person name="Satoh N."/>
            <person name="Nishiyama T."/>
            <person name="Hasebe M."/>
            <person name="Maruyama T."/>
            <person name="Minagawa J."/>
            <person name="Obokata J."/>
            <person name="Shigenobu S."/>
        </authorList>
    </citation>
    <scope>NUCLEOTIDE SEQUENCE [LARGE SCALE GENOMIC DNA]</scope>
</reference>
<name>A0AAV4ETX1_9GAST</name>
<dbReference type="InterPro" id="IPR004963">
    <property type="entry name" value="PAE/NOTUM"/>
</dbReference>
<comment type="caution">
    <text evidence="3">The sequence shown here is derived from an EMBL/GenBank/DDBJ whole genome shotgun (WGS) entry which is preliminary data.</text>
</comment>
<dbReference type="PANTHER" id="PTHR21562">
    <property type="entry name" value="NOTUM-RELATED"/>
    <property type="match status" value="1"/>
</dbReference>
<evidence type="ECO:0000256" key="1">
    <source>
        <dbReference type="ARBA" id="ARBA00010213"/>
    </source>
</evidence>
<evidence type="ECO:0000313" key="4">
    <source>
        <dbReference type="Proteomes" id="UP000762676"/>
    </source>
</evidence>
<dbReference type="AlphaFoldDB" id="A0AAV4ETX1"/>
<dbReference type="Proteomes" id="UP000762676">
    <property type="component" value="Unassembled WGS sequence"/>
</dbReference>
<organism evidence="3 4">
    <name type="scientific">Elysia marginata</name>
    <dbReference type="NCBI Taxonomy" id="1093978"/>
    <lineage>
        <taxon>Eukaryota</taxon>
        <taxon>Metazoa</taxon>
        <taxon>Spiralia</taxon>
        <taxon>Lophotrochozoa</taxon>
        <taxon>Mollusca</taxon>
        <taxon>Gastropoda</taxon>
        <taxon>Heterobranchia</taxon>
        <taxon>Euthyneura</taxon>
        <taxon>Panpulmonata</taxon>
        <taxon>Sacoglossa</taxon>
        <taxon>Placobranchoidea</taxon>
        <taxon>Plakobranchidae</taxon>
        <taxon>Elysia</taxon>
    </lineage>
</organism>
<feature type="transmembrane region" description="Helical" evidence="2">
    <location>
        <begin position="292"/>
        <end position="311"/>
    </location>
</feature>
<evidence type="ECO:0000256" key="2">
    <source>
        <dbReference type="SAM" id="Phobius"/>
    </source>
</evidence>
<gene>
    <name evidence="3" type="ORF">ElyMa_001900100</name>
</gene>
<keyword evidence="4" id="KW-1185">Reference proteome</keyword>
<keyword evidence="2" id="KW-0812">Transmembrane</keyword>
<evidence type="ECO:0000313" key="3">
    <source>
        <dbReference type="EMBL" id="GFR63606.1"/>
    </source>
</evidence>
<dbReference type="GO" id="GO:0016787">
    <property type="term" value="F:hydrolase activity"/>
    <property type="evidence" value="ECO:0007669"/>
    <property type="project" value="InterPro"/>
</dbReference>
<proteinExistence type="inferred from homology"/>
<comment type="similarity">
    <text evidence="1">Belongs to the pectinacetylesterase family. Notum subfamily.</text>
</comment>
<dbReference type="Pfam" id="PF03283">
    <property type="entry name" value="PAE"/>
    <property type="match status" value="2"/>
</dbReference>
<sequence length="313" mass="35131">MADGLTGPVKHSSAVKPALPMGVIASYLIDISAQGLYWYYIRRSRGSNKWVVFLEGGWYCFDHVSCSERSRVMPDFMSSRNWPRFRSAMKFSFMGSLILDEVFNELLQKGMRRAQTVLIAGTSAGATGVLVNIDRIADLIHARKPSVDVRGLVDSGWFLDIQPFKEKVCRDAFTCSPLAGIQRGVQVWNPRLPKGCIDAHPDEIWRCYFGRRVFPSIQTPVYIIQNMYDAAQIQVSNVLEEQHTWPRGELSSDQWRYLLDLGQQVKDTLQNVSAVFAPGCVSHEILNKPSSIVVVVVVVVVVVLVVLVVVVKK</sequence>
<protein>
    <submittedName>
        <fullName evidence="3">Palmitoleoyl-protein carboxylesterase NOTUM</fullName>
    </submittedName>
</protein>
<keyword evidence="2" id="KW-1133">Transmembrane helix</keyword>